<sequence length="338" mass="38110">MLHRDISANNVMFEIRDGAVKFIVIDFDLATTVDSEGEPLAAPTSKHRTGTLPFMAHELLDDMSQPRPPGYRRITHRLRHDFESLFYLCLYCIFTMFKVEDGEKKAKIDTYVRKWETESLESIASLKYRLCTDPSGDRVSELPLPASCEALRPWFCGWTDAFSEAYSAIAGHKKKVRLAKRNKDEGPPSFDVDTLQGTLTRDIIKENLSDSYDRPLRPEDLQIANIPDFAKIQSYMNDDEDVEGQDGPASVAKKLKAKPTRKLSTSTTKVKKTELVKKKTVKRTAVATKEVATVQIVSPIRKQSPKLVGPKRGVRTLAAATRGMTTRSMQKRTLAKTR</sequence>
<protein>
    <recommendedName>
        <fullName evidence="1">Protein kinase domain-containing protein</fullName>
    </recommendedName>
</protein>
<dbReference type="Proteomes" id="UP000309038">
    <property type="component" value="Unassembled WGS sequence"/>
</dbReference>
<dbReference type="PANTHER" id="PTHR38248:SF2">
    <property type="entry name" value="FUNK1 11"/>
    <property type="match status" value="1"/>
</dbReference>
<dbReference type="EMBL" id="SGPJ01001152">
    <property type="protein sequence ID" value="THG92515.1"/>
    <property type="molecule type" value="Genomic_DNA"/>
</dbReference>
<gene>
    <name evidence="2" type="ORF">EW026_g8406</name>
</gene>
<dbReference type="Gene3D" id="1.10.510.10">
    <property type="entry name" value="Transferase(Phosphotransferase) domain 1"/>
    <property type="match status" value="1"/>
</dbReference>
<dbReference type="InterPro" id="IPR011009">
    <property type="entry name" value="Kinase-like_dom_sf"/>
</dbReference>
<keyword evidence="3" id="KW-1185">Reference proteome</keyword>
<dbReference type="PROSITE" id="PS50011">
    <property type="entry name" value="PROTEIN_KINASE_DOM"/>
    <property type="match status" value="1"/>
</dbReference>
<dbReference type="GO" id="GO:0005524">
    <property type="term" value="F:ATP binding"/>
    <property type="evidence" value="ECO:0007669"/>
    <property type="project" value="InterPro"/>
</dbReference>
<dbReference type="GO" id="GO:0004672">
    <property type="term" value="F:protein kinase activity"/>
    <property type="evidence" value="ECO:0007669"/>
    <property type="project" value="InterPro"/>
</dbReference>
<dbReference type="InterPro" id="IPR040976">
    <property type="entry name" value="Pkinase_fungal"/>
</dbReference>
<reference evidence="2 3" key="1">
    <citation type="submission" date="2019-02" db="EMBL/GenBank/DDBJ databases">
        <title>Genome sequencing of the rare red list fungi Phlebia centrifuga.</title>
        <authorList>
            <person name="Buettner E."/>
            <person name="Kellner H."/>
        </authorList>
    </citation>
    <scope>NUCLEOTIDE SEQUENCE [LARGE SCALE GENOMIC DNA]</scope>
    <source>
        <strain evidence="2 3">DSM 108282</strain>
    </source>
</reference>
<comment type="caution">
    <text evidence="2">The sequence shown here is derived from an EMBL/GenBank/DDBJ whole genome shotgun (WGS) entry which is preliminary data.</text>
</comment>
<dbReference type="SUPFAM" id="SSF56112">
    <property type="entry name" value="Protein kinase-like (PK-like)"/>
    <property type="match status" value="1"/>
</dbReference>
<evidence type="ECO:0000313" key="2">
    <source>
        <dbReference type="EMBL" id="THG92515.1"/>
    </source>
</evidence>
<proteinExistence type="predicted"/>
<dbReference type="Pfam" id="PF17667">
    <property type="entry name" value="Pkinase_fungal"/>
    <property type="match status" value="1"/>
</dbReference>
<evidence type="ECO:0000313" key="3">
    <source>
        <dbReference type="Proteomes" id="UP000309038"/>
    </source>
</evidence>
<dbReference type="InterPro" id="IPR000719">
    <property type="entry name" value="Prot_kinase_dom"/>
</dbReference>
<dbReference type="PANTHER" id="PTHR38248">
    <property type="entry name" value="FUNK1 6"/>
    <property type="match status" value="1"/>
</dbReference>
<accession>A0A4S4K498</accession>
<organism evidence="2 3">
    <name type="scientific">Hermanssonia centrifuga</name>
    <dbReference type="NCBI Taxonomy" id="98765"/>
    <lineage>
        <taxon>Eukaryota</taxon>
        <taxon>Fungi</taxon>
        <taxon>Dikarya</taxon>
        <taxon>Basidiomycota</taxon>
        <taxon>Agaricomycotina</taxon>
        <taxon>Agaricomycetes</taxon>
        <taxon>Polyporales</taxon>
        <taxon>Meruliaceae</taxon>
        <taxon>Hermanssonia</taxon>
    </lineage>
</organism>
<feature type="domain" description="Protein kinase" evidence="1">
    <location>
        <begin position="1"/>
        <end position="155"/>
    </location>
</feature>
<dbReference type="AlphaFoldDB" id="A0A4S4K498"/>
<name>A0A4S4K498_9APHY</name>
<evidence type="ECO:0000259" key="1">
    <source>
        <dbReference type="PROSITE" id="PS50011"/>
    </source>
</evidence>